<comment type="caution">
    <text evidence="1">The sequence shown here is derived from an EMBL/GenBank/DDBJ whole genome shotgun (WGS) entry which is preliminary data.</text>
</comment>
<dbReference type="EMBL" id="JAIWYP010000004">
    <property type="protein sequence ID" value="KAH3834542.1"/>
    <property type="molecule type" value="Genomic_DNA"/>
</dbReference>
<dbReference type="Proteomes" id="UP000828390">
    <property type="component" value="Unassembled WGS sequence"/>
</dbReference>
<sequence>MVKNASDPDMSYYETYLKQYPLNYQAVDDDEQKVHNTSLCDCYVILFMDNLLRLSVHEDLDPGKSLTSQICILPIILKGLPKDHKLMNSWQSEDCKEKALTDSCSCM</sequence>
<proteinExistence type="predicted"/>
<keyword evidence="2" id="KW-1185">Reference proteome</keyword>
<accession>A0A9D4QLG3</accession>
<gene>
    <name evidence="1" type="ORF">DPMN_107871</name>
</gene>
<evidence type="ECO:0000313" key="1">
    <source>
        <dbReference type="EMBL" id="KAH3834542.1"/>
    </source>
</evidence>
<dbReference type="AlphaFoldDB" id="A0A9D4QLG3"/>
<name>A0A9D4QLG3_DREPO</name>
<reference evidence="1" key="2">
    <citation type="submission" date="2020-11" db="EMBL/GenBank/DDBJ databases">
        <authorList>
            <person name="McCartney M.A."/>
            <person name="Auch B."/>
            <person name="Kono T."/>
            <person name="Mallez S."/>
            <person name="Becker A."/>
            <person name="Gohl D.M."/>
            <person name="Silverstein K.A.T."/>
            <person name="Koren S."/>
            <person name="Bechman K.B."/>
            <person name="Herman A."/>
            <person name="Abrahante J.E."/>
            <person name="Garbe J."/>
        </authorList>
    </citation>
    <scope>NUCLEOTIDE SEQUENCE</scope>
    <source>
        <strain evidence="1">Duluth1</strain>
        <tissue evidence="1">Whole animal</tissue>
    </source>
</reference>
<protein>
    <submittedName>
        <fullName evidence="1">Uncharacterized protein</fullName>
    </submittedName>
</protein>
<evidence type="ECO:0000313" key="2">
    <source>
        <dbReference type="Proteomes" id="UP000828390"/>
    </source>
</evidence>
<reference evidence="1" key="1">
    <citation type="journal article" date="2019" name="bioRxiv">
        <title>The Genome of the Zebra Mussel, Dreissena polymorpha: A Resource for Invasive Species Research.</title>
        <authorList>
            <person name="McCartney M.A."/>
            <person name="Auch B."/>
            <person name="Kono T."/>
            <person name="Mallez S."/>
            <person name="Zhang Y."/>
            <person name="Obille A."/>
            <person name="Becker A."/>
            <person name="Abrahante J.E."/>
            <person name="Garbe J."/>
            <person name="Badalamenti J.P."/>
            <person name="Herman A."/>
            <person name="Mangelson H."/>
            <person name="Liachko I."/>
            <person name="Sullivan S."/>
            <person name="Sone E.D."/>
            <person name="Koren S."/>
            <person name="Silverstein K.A.T."/>
            <person name="Beckman K.B."/>
            <person name="Gohl D.M."/>
        </authorList>
    </citation>
    <scope>NUCLEOTIDE SEQUENCE</scope>
    <source>
        <strain evidence="1">Duluth1</strain>
        <tissue evidence="1">Whole animal</tissue>
    </source>
</reference>
<organism evidence="1 2">
    <name type="scientific">Dreissena polymorpha</name>
    <name type="common">Zebra mussel</name>
    <name type="synonym">Mytilus polymorpha</name>
    <dbReference type="NCBI Taxonomy" id="45954"/>
    <lineage>
        <taxon>Eukaryota</taxon>
        <taxon>Metazoa</taxon>
        <taxon>Spiralia</taxon>
        <taxon>Lophotrochozoa</taxon>
        <taxon>Mollusca</taxon>
        <taxon>Bivalvia</taxon>
        <taxon>Autobranchia</taxon>
        <taxon>Heteroconchia</taxon>
        <taxon>Euheterodonta</taxon>
        <taxon>Imparidentia</taxon>
        <taxon>Neoheterodontei</taxon>
        <taxon>Myida</taxon>
        <taxon>Dreissenoidea</taxon>
        <taxon>Dreissenidae</taxon>
        <taxon>Dreissena</taxon>
    </lineage>
</organism>